<evidence type="ECO:0000313" key="3">
    <source>
        <dbReference type="EMBL" id="XCM39172.1"/>
    </source>
</evidence>
<protein>
    <submittedName>
        <fullName evidence="3">Uncharacterized protein</fullName>
    </submittedName>
</protein>
<feature type="domain" description="DUF7309" evidence="2">
    <location>
        <begin position="157"/>
        <end position="255"/>
    </location>
</feature>
<proteinExistence type="predicted"/>
<dbReference type="InterPro" id="IPR055733">
    <property type="entry name" value="DUF7309"/>
</dbReference>
<accession>A0AAU8JK77</accession>
<sequence length="549" mass="62249">MAALNRSTRRRLKKLPQIPNSVWEGDRRRLAQPLPMGYIDDPQNPDGGGDCILWVDGSQGIVRAMDVVSPQTGPAAVVRTLLRGMEHPHSPGNPARPQKIVVKDREIQFFLRGVLQELDIDIEYVPDLPLIDEIFRGFSEAMDNRPEALPRKYASLLLEKSYQIWQDAPWEFLGDHQILTVEINQWDVDNIYICVMGMLGLDYGILLYRSLDSLKQFRQRAIERESGEDIEEAFLSQDCLFVTFESAEELDDDDEIDLANADVEDIEPSFGNLHPLEGLRSILYEEEALITLVSLEALHRFIKSYRRKLADNEFPTLSSRYRIPVPPEAELGKREISVQVATLPEVSEELYQMSLIAQRQREEMEAPPRLQDDLVPENSFLGLGLIPWDVVELLRQRLSCYQSADVTQDGDGLPVILIQTTRPKAKKLIADLDRVGPIQGIGFNQGEEPGIDQRYDLGILQSKNGDLHLFGEFLEDDPVHQEARKKWDDRCQKTQGYCGLLIAMGLTGASRGNPQLKDMMGLFEVRSLSEKDLGLGVLRRMPIIPMPPL</sequence>
<evidence type="ECO:0000259" key="1">
    <source>
        <dbReference type="Pfam" id="PF22007"/>
    </source>
</evidence>
<reference evidence="3" key="1">
    <citation type="submission" date="2024-07" db="EMBL/GenBank/DDBJ databases">
        <authorList>
            <person name="Kim Y.J."/>
            <person name="Jeong J.Y."/>
        </authorList>
    </citation>
    <scope>NUCLEOTIDE SEQUENCE</scope>
    <source>
        <strain evidence="3">GIHE-MW2</strain>
    </source>
</reference>
<dbReference type="RefSeq" id="WP_054470080.1">
    <property type="nucleotide sequence ID" value="NZ_CP159837.1"/>
</dbReference>
<name>A0AAU8JK77_9CYAN</name>
<dbReference type="InterPro" id="IPR054216">
    <property type="entry name" value="DUF6930"/>
</dbReference>
<organism evidence="3">
    <name type="scientific">Planktothricoides raciborskii GIHE-MW2</name>
    <dbReference type="NCBI Taxonomy" id="2792601"/>
    <lineage>
        <taxon>Bacteria</taxon>
        <taxon>Bacillati</taxon>
        <taxon>Cyanobacteriota</taxon>
        <taxon>Cyanophyceae</taxon>
        <taxon>Oscillatoriophycideae</taxon>
        <taxon>Oscillatoriales</taxon>
        <taxon>Oscillatoriaceae</taxon>
        <taxon>Planktothricoides</taxon>
    </lineage>
</organism>
<feature type="domain" description="DUF6930" evidence="1">
    <location>
        <begin position="9"/>
        <end position="138"/>
    </location>
</feature>
<dbReference type="AlphaFoldDB" id="A0AAU8JK77"/>
<gene>
    <name evidence="3" type="ORF">ABWT76_002075</name>
</gene>
<dbReference type="Pfam" id="PF23988">
    <property type="entry name" value="DUF7309"/>
    <property type="match status" value="1"/>
</dbReference>
<dbReference type="EMBL" id="CP159837">
    <property type="protein sequence ID" value="XCM39172.1"/>
    <property type="molecule type" value="Genomic_DNA"/>
</dbReference>
<dbReference type="Pfam" id="PF22007">
    <property type="entry name" value="DUF6930"/>
    <property type="match status" value="1"/>
</dbReference>
<evidence type="ECO:0000259" key="2">
    <source>
        <dbReference type="Pfam" id="PF23988"/>
    </source>
</evidence>